<organism evidence="1 2">
    <name type="scientific">Fictibacillus barbaricus</name>
    <dbReference type="NCBI Taxonomy" id="182136"/>
    <lineage>
        <taxon>Bacteria</taxon>
        <taxon>Bacillati</taxon>
        <taxon>Bacillota</taxon>
        <taxon>Bacilli</taxon>
        <taxon>Bacillales</taxon>
        <taxon>Fictibacillaceae</taxon>
        <taxon>Fictibacillus</taxon>
    </lineage>
</organism>
<sequence>MFSKIHKYFRQQETNDKKYISVPESEINDELKVRIIELEKVGDEFSKVLQRKYAKAFESQGKQNLKIWVCRDIDGTEEEDLSSKRCLEKEYRSQIAIDFEGPKCDEDLYADTLELWYYIGGYFKGSGTLYNLSKNDLATDIEETLKVFLK</sequence>
<accession>A0ABS2Z785</accession>
<dbReference type="Proteomes" id="UP001319060">
    <property type="component" value="Unassembled WGS sequence"/>
</dbReference>
<reference evidence="1 2" key="1">
    <citation type="submission" date="2021-01" db="EMBL/GenBank/DDBJ databases">
        <title>Genome Sequencing of Type Strains.</title>
        <authorList>
            <person name="Lemaire J.F."/>
            <person name="Inderbitzin P."/>
            <person name="Collins S.B."/>
            <person name="Wespe N."/>
            <person name="Knight-Connoni V."/>
        </authorList>
    </citation>
    <scope>NUCLEOTIDE SEQUENCE [LARGE SCALE GENOMIC DNA]</scope>
    <source>
        <strain evidence="1 2">DSM 14730</strain>
    </source>
</reference>
<dbReference type="EMBL" id="JAFHKS010000036">
    <property type="protein sequence ID" value="MBN3543854.1"/>
    <property type="molecule type" value="Genomic_DNA"/>
</dbReference>
<comment type="caution">
    <text evidence="1">The sequence shown here is derived from an EMBL/GenBank/DDBJ whole genome shotgun (WGS) entry which is preliminary data.</text>
</comment>
<proteinExistence type="predicted"/>
<evidence type="ECO:0000313" key="2">
    <source>
        <dbReference type="Proteomes" id="UP001319060"/>
    </source>
</evidence>
<keyword evidence="2" id="KW-1185">Reference proteome</keyword>
<evidence type="ECO:0000313" key="1">
    <source>
        <dbReference type="EMBL" id="MBN3543854.1"/>
    </source>
</evidence>
<dbReference type="RefSeq" id="WP_188404600.1">
    <property type="nucleotide sequence ID" value="NZ_BMCE01000009.1"/>
</dbReference>
<gene>
    <name evidence="1" type="ORF">JYA64_00855</name>
</gene>
<name>A0ABS2Z785_9BACL</name>
<protein>
    <submittedName>
        <fullName evidence="1">Uncharacterized protein</fullName>
    </submittedName>
</protein>